<accession>A0A803MIR5</accession>
<reference evidence="1" key="2">
    <citation type="submission" date="2021-03" db="UniProtKB">
        <authorList>
            <consortium name="EnsemblPlants"/>
        </authorList>
    </citation>
    <scope>IDENTIFICATION</scope>
</reference>
<evidence type="ECO:0000313" key="1">
    <source>
        <dbReference type="EnsemblPlants" id="AUR62030161-RA:cds"/>
    </source>
</evidence>
<proteinExistence type="predicted"/>
<dbReference type="Proteomes" id="UP000596660">
    <property type="component" value="Unplaced"/>
</dbReference>
<sequence length="265" mass="30115">MVSGVGVSSLRRFRVRERGGGFGWTNSTVVKTTSSKESPVGKATESAHPAFNLKDVNLRKINASPQRDTKLTKSDIKERINRLSQLLSNKTLSRGDFSIVLCSRLLIGLVDYEVNRELELQYSRGYTASLRGNVDFDHKTRHSNMREGNSAFPGVDSSCIINVEAIAEADGAKHDQKTGKGKSIKDLAECIVELRLIRRFIMKRQVDQRKLLQEDRTPMIKLVMLKILRQMSISIEVWLEVFNKMKQLKVYMEKKGKVQKSHLYS</sequence>
<dbReference type="AlphaFoldDB" id="A0A803MIR5"/>
<reference evidence="1" key="1">
    <citation type="journal article" date="2017" name="Nature">
        <title>The genome of Chenopodium quinoa.</title>
        <authorList>
            <person name="Jarvis D.E."/>
            <person name="Ho Y.S."/>
            <person name="Lightfoot D.J."/>
            <person name="Schmoeckel S.M."/>
            <person name="Li B."/>
            <person name="Borm T.J.A."/>
            <person name="Ohyanagi H."/>
            <person name="Mineta K."/>
            <person name="Michell C.T."/>
            <person name="Saber N."/>
            <person name="Kharbatia N.M."/>
            <person name="Rupper R.R."/>
            <person name="Sharp A.R."/>
            <person name="Dally N."/>
            <person name="Boughton B.A."/>
            <person name="Woo Y.H."/>
            <person name="Gao G."/>
            <person name="Schijlen E.G.W.M."/>
            <person name="Guo X."/>
            <person name="Momin A.A."/>
            <person name="Negrao S."/>
            <person name="Al-Babili S."/>
            <person name="Gehring C."/>
            <person name="Roessner U."/>
            <person name="Jung C."/>
            <person name="Murphy K."/>
            <person name="Arold S.T."/>
            <person name="Gojobori T."/>
            <person name="van der Linden C.G."/>
            <person name="van Loo E.N."/>
            <person name="Jellen E.N."/>
            <person name="Maughan P.J."/>
            <person name="Tester M."/>
        </authorList>
    </citation>
    <scope>NUCLEOTIDE SEQUENCE [LARGE SCALE GENOMIC DNA]</scope>
    <source>
        <strain evidence="1">cv. PI 614886</strain>
    </source>
</reference>
<organism evidence="1 2">
    <name type="scientific">Chenopodium quinoa</name>
    <name type="common">Quinoa</name>
    <dbReference type="NCBI Taxonomy" id="63459"/>
    <lineage>
        <taxon>Eukaryota</taxon>
        <taxon>Viridiplantae</taxon>
        <taxon>Streptophyta</taxon>
        <taxon>Embryophyta</taxon>
        <taxon>Tracheophyta</taxon>
        <taxon>Spermatophyta</taxon>
        <taxon>Magnoliopsida</taxon>
        <taxon>eudicotyledons</taxon>
        <taxon>Gunneridae</taxon>
        <taxon>Pentapetalae</taxon>
        <taxon>Caryophyllales</taxon>
        <taxon>Chenopodiaceae</taxon>
        <taxon>Chenopodioideae</taxon>
        <taxon>Atripliceae</taxon>
        <taxon>Chenopodium</taxon>
    </lineage>
</organism>
<dbReference type="EnsemblPlants" id="AUR62030161-RA">
    <property type="protein sequence ID" value="AUR62030161-RA:cds"/>
    <property type="gene ID" value="AUR62030161"/>
</dbReference>
<name>A0A803MIR5_CHEQI</name>
<evidence type="ECO:0000313" key="2">
    <source>
        <dbReference type="Proteomes" id="UP000596660"/>
    </source>
</evidence>
<keyword evidence="2" id="KW-1185">Reference proteome</keyword>
<dbReference type="Gramene" id="AUR62030161-RA">
    <property type="protein sequence ID" value="AUR62030161-RA:cds"/>
    <property type="gene ID" value="AUR62030161"/>
</dbReference>
<protein>
    <submittedName>
        <fullName evidence="1">Uncharacterized protein</fullName>
    </submittedName>
</protein>